<feature type="transmembrane region" description="Helical" evidence="6">
    <location>
        <begin position="204"/>
        <end position="224"/>
    </location>
</feature>
<dbReference type="Pfam" id="PF00375">
    <property type="entry name" value="SDF"/>
    <property type="match status" value="1"/>
</dbReference>
<feature type="transmembrane region" description="Helical" evidence="6">
    <location>
        <begin position="367"/>
        <end position="391"/>
    </location>
</feature>
<dbReference type="EMBL" id="BAQC01000037">
    <property type="protein sequence ID" value="GBR53622.1"/>
    <property type="molecule type" value="Genomic_DNA"/>
</dbReference>
<dbReference type="PANTHER" id="PTHR42865">
    <property type="entry name" value="PROTON/GLUTAMATE-ASPARTATE SYMPORTER"/>
    <property type="match status" value="1"/>
</dbReference>
<keyword evidence="2" id="KW-0813">Transport</keyword>
<dbReference type="PANTHER" id="PTHR42865:SF1">
    <property type="entry name" value="AEROBIC C4-DICARBOXYLATE TRANSPORT PROTEIN"/>
    <property type="match status" value="1"/>
</dbReference>
<comment type="subcellular location">
    <subcellularLocation>
        <location evidence="1">Membrane</location>
        <topology evidence="1">Multi-pass membrane protein</topology>
    </subcellularLocation>
</comment>
<feature type="transmembrane region" description="Helical" evidence="6">
    <location>
        <begin position="339"/>
        <end position="355"/>
    </location>
</feature>
<comment type="caution">
    <text evidence="7">The sequence shown here is derived from an EMBL/GenBank/DDBJ whole genome shotgun (WGS) entry which is preliminary data.</text>
</comment>
<dbReference type="Proteomes" id="UP001062632">
    <property type="component" value="Unassembled WGS sequence"/>
</dbReference>
<evidence type="ECO:0000313" key="8">
    <source>
        <dbReference type="Proteomes" id="UP001062632"/>
    </source>
</evidence>
<feature type="transmembrane region" description="Helical" evidence="6">
    <location>
        <begin position="21"/>
        <end position="41"/>
    </location>
</feature>
<proteinExistence type="predicted"/>
<name>A0ABQ0QQR9_9PROT</name>
<evidence type="ECO:0000256" key="2">
    <source>
        <dbReference type="ARBA" id="ARBA00022448"/>
    </source>
</evidence>
<feature type="transmembrane region" description="Helical" evidence="6">
    <location>
        <begin position="90"/>
        <end position="112"/>
    </location>
</feature>
<organism evidence="7 8">
    <name type="scientific">Neokomagataea thailandica NBRC 106555</name>
    <dbReference type="NCBI Taxonomy" id="1223520"/>
    <lineage>
        <taxon>Bacteria</taxon>
        <taxon>Pseudomonadati</taxon>
        <taxon>Pseudomonadota</taxon>
        <taxon>Alphaproteobacteria</taxon>
        <taxon>Acetobacterales</taxon>
        <taxon>Acetobacteraceae</taxon>
        <taxon>Neokomagataea</taxon>
    </lineage>
</organism>
<dbReference type="SUPFAM" id="SSF118215">
    <property type="entry name" value="Proton glutamate symport protein"/>
    <property type="match status" value="1"/>
</dbReference>
<feature type="transmembrane region" description="Helical" evidence="6">
    <location>
        <begin position="166"/>
        <end position="183"/>
    </location>
</feature>
<evidence type="ECO:0000256" key="1">
    <source>
        <dbReference type="ARBA" id="ARBA00004141"/>
    </source>
</evidence>
<feature type="transmembrane region" description="Helical" evidence="6">
    <location>
        <begin position="305"/>
        <end position="333"/>
    </location>
</feature>
<accession>A0ABQ0QQR9</accession>
<sequence>MPNFKEMTYMKNYKIYSYRPGIFVQVIAATIGALFFGIFAPNYAHDFHWLTDLFLRLIMMAVGPLLFCIVVSGITDAGSLSALGRLGGRTLIYFEVMTTLVLGLSLCGAFILHPGHGMHYTPSPDDAGIVASYVANAHKVSGQGITGFILGIVPRSPVAAFTDGNTLQILFFAILTGCCLTKIGETGKPITQLINSLSVLFSQMVKIIIKLAPLGVFGAIYLTVAEYGIHSISILIKFIVYYSLFISLFIAIILGGILKIFGINPVKFARYFREEILIVTATTSSDSVLPSIMTKLERLGVPRQIVGVVVPAGYSLNLDALSIYLGFSLIFILDVSDTSLNWIQFISILATALITSKGAHGVPGVAIVVLAATIASVPTIPLSCLVLLIAVDWFSGIPRALGNLAGNCVAPIVISAWEGKLDRKMVQNALSQLDR</sequence>
<evidence type="ECO:0000313" key="7">
    <source>
        <dbReference type="EMBL" id="GBR53622.1"/>
    </source>
</evidence>
<keyword evidence="5 6" id="KW-0472">Membrane</keyword>
<evidence type="ECO:0000256" key="3">
    <source>
        <dbReference type="ARBA" id="ARBA00022692"/>
    </source>
</evidence>
<keyword evidence="8" id="KW-1185">Reference proteome</keyword>
<feature type="transmembrane region" description="Helical" evidence="6">
    <location>
        <begin position="53"/>
        <end position="78"/>
    </location>
</feature>
<dbReference type="InterPro" id="IPR036458">
    <property type="entry name" value="Na:dicarbo_symporter_sf"/>
</dbReference>
<feature type="transmembrane region" description="Helical" evidence="6">
    <location>
        <begin position="239"/>
        <end position="261"/>
    </location>
</feature>
<evidence type="ECO:0000256" key="6">
    <source>
        <dbReference type="SAM" id="Phobius"/>
    </source>
</evidence>
<evidence type="ECO:0000256" key="5">
    <source>
        <dbReference type="ARBA" id="ARBA00023136"/>
    </source>
</evidence>
<protein>
    <submittedName>
        <fullName evidence="7">C4-dicarboxylate transport protein</fullName>
    </submittedName>
</protein>
<feature type="transmembrane region" description="Helical" evidence="6">
    <location>
        <begin position="397"/>
        <end position="417"/>
    </location>
</feature>
<evidence type="ECO:0000256" key="4">
    <source>
        <dbReference type="ARBA" id="ARBA00022989"/>
    </source>
</evidence>
<reference evidence="7 8" key="1">
    <citation type="submission" date="2013-04" db="EMBL/GenBank/DDBJ databases">
        <title>The genome sequencing project of 58 acetic acid bacteria.</title>
        <authorList>
            <person name="Okamoto-Kainuma A."/>
            <person name="Ishikawa M."/>
            <person name="Umino S."/>
            <person name="Koizumi Y."/>
            <person name="Shiwa Y."/>
            <person name="Yoshikawa H."/>
            <person name="Matsutani M."/>
            <person name="Matsushita K."/>
        </authorList>
    </citation>
    <scope>NUCLEOTIDE SEQUENCE [LARGE SCALE GENOMIC DNA]</scope>
    <source>
        <strain evidence="7 8">NBRC 106555</strain>
    </source>
</reference>
<dbReference type="InterPro" id="IPR001991">
    <property type="entry name" value="Na-dicarboxylate_symporter"/>
</dbReference>
<keyword evidence="3 6" id="KW-0812">Transmembrane</keyword>
<dbReference type="PRINTS" id="PR00173">
    <property type="entry name" value="EDTRNSPORT"/>
</dbReference>
<gene>
    <name evidence="7" type="ORF">AA106555_1368</name>
</gene>
<keyword evidence="4 6" id="KW-1133">Transmembrane helix</keyword>
<dbReference type="Gene3D" id="1.10.3860.10">
    <property type="entry name" value="Sodium:dicarboxylate symporter"/>
    <property type="match status" value="1"/>
</dbReference>